<dbReference type="Gene3D" id="1.10.260.40">
    <property type="entry name" value="lambda repressor-like DNA-binding domains"/>
    <property type="match status" value="1"/>
</dbReference>
<dbReference type="SUPFAM" id="SSF47413">
    <property type="entry name" value="lambda repressor-like DNA-binding domains"/>
    <property type="match status" value="1"/>
</dbReference>
<dbReference type="PANTHER" id="PTHR46797:SF1">
    <property type="entry name" value="METHYLPHOSPHONATE SYNTHASE"/>
    <property type="match status" value="1"/>
</dbReference>
<feature type="domain" description="HTH cro/C1-type" evidence="3">
    <location>
        <begin position="11"/>
        <end position="64"/>
    </location>
</feature>
<dbReference type="STRING" id="1075402.AN216_05405"/>
<dbReference type="GO" id="GO:0003677">
    <property type="term" value="F:DNA binding"/>
    <property type="evidence" value="ECO:0007669"/>
    <property type="project" value="UniProtKB-KW"/>
</dbReference>
<sequence>MTRRPSVGHRIRQARLRIGLSQTELAGADISPSYVSLVEHDKRIPSEEVLEVLSSRLGLPVQELLDLTPEPVEAPASAGPTASPASPTANPAPNLRRVDLVSQFVQARQQWEGGDPQTALEQFDALIRADSTRRHQDVRLESRLSVAQILQQLERGQEALETLRPLLDDVDGQESPELWQRVLIALADVLEEEGRPGEGLRHAHAAHLASAAGRVQSRVSGLRALEVLIRCAYWSGQFDWIAQLAPSSQEAESGSSPLLSSIRLYQALEMRESGRHEEAVRLLAHANEELQPIDDPRLWAQLAILSADLVLLAGHDVDAARASLERARQVMTLVSGAELPYWLTAADALCTLAEERPERAVELAGRVEEAEQAGTADLGRPQHLAASLLLASQVFAATGHPERALRCCARAARLFERVQAYRHAAAAWERLDGLRQD</sequence>
<dbReference type="Proteomes" id="UP000176101">
    <property type="component" value="Unassembled WGS sequence"/>
</dbReference>
<dbReference type="InterPro" id="IPR010982">
    <property type="entry name" value="Lambda_DNA-bd_dom_sf"/>
</dbReference>
<dbReference type="Gene3D" id="1.25.40.10">
    <property type="entry name" value="Tetratricopeptide repeat domain"/>
    <property type="match status" value="1"/>
</dbReference>
<protein>
    <recommendedName>
        <fullName evidence="3">HTH cro/C1-type domain-containing protein</fullName>
    </recommendedName>
</protein>
<evidence type="ECO:0000256" key="2">
    <source>
        <dbReference type="SAM" id="MobiDB-lite"/>
    </source>
</evidence>
<organism evidence="4 5">
    <name type="scientific">Streptomyces oceani</name>
    <dbReference type="NCBI Taxonomy" id="1075402"/>
    <lineage>
        <taxon>Bacteria</taxon>
        <taxon>Bacillati</taxon>
        <taxon>Actinomycetota</taxon>
        <taxon>Actinomycetes</taxon>
        <taxon>Kitasatosporales</taxon>
        <taxon>Streptomycetaceae</taxon>
        <taxon>Streptomyces</taxon>
    </lineage>
</organism>
<dbReference type="PROSITE" id="PS50943">
    <property type="entry name" value="HTH_CROC1"/>
    <property type="match status" value="1"/>
</dbReference>
<dbReference type="PANTHER" id="PTHR46797">
    <property type="entry name" value="HTH-TYPE TRANSCRIPTIONAL REGULATOR"/>
    <property type="match status" value="1"/>
</dbReference>
<keyword evidence="1" id="KW-0238">DNA-binding</keyword>
<dbReference type="InterPro" id="IPR001387">
    <property type="entry name" value="Cro/C1-type_HTH"/>
</dbReference>
<keyword evidence="5" id="KW-1185">Reference proteome</keyword>
<evidence type="ECO:0000313" key="4">
    <source>
        <dbReference type="EMBL" id="OEV04859.1"/>
    </source>
</evidence>
<dbReference type="InterPro" id="IPR011990">
    <property type="entry name" value="TPR-like_helical_dom_sf"/>
</dbReference>
<dbReference type="EMBL" id="LJGU01000110">
    <property type="protein sequence ID" value="OEV04859.1"/>
    <property type="molecule type" value="Genomic_DNA"/>
</dbReference>
<dbReference type="SUPFAM" id="SSF48452">
    <property type="entry name" value="TPR-like"/>
    <property type="match status" value="1"/>
</dbReference>
<dbReference type="SMART" id="SM00530">
    <property type="entry name" value="HTH_XRE"/>
    <property type="match status" value="1"/>
</dbReference>
<proteinExistence type="predicted"/>
<feature type="compositionally biased region" description="Low complexity" evidence="2">
    <location>
        <begin position="74"/>
        <end position="93"/>
    </location>
</feature>
<name>A0A1E7KLL5_9ACTN</name>
<dbReference type="GO" id="GO:0005829">
    <property type="term" value="C:cytosol"/>
    <property type="evidence" value="ECO:0007669"/>
    <property type="project" value="TreeGrafter"/>
</dbReference>
<dbReference type="GO" id="GO:0003700">
    <property type="term" value="F:DNA-binding transcription factor activity"/>
    <property type="evidence" value="ECO:0007669"/>
    <property type="project" value="TreeGrafter"/>
</dbReference>
<feature type="region of interest" description="Disordered" evidence="2">
    <location>
        <begin position="71"/>
        <end position="93"/>
    </location>
</feature>
<gene>
    <name evidence="4" type="ORF">AN216_05405</name>
</gene>
<reference evidence="4 5" key="1">
    <citation type="journal article" date="2016" name="Front. Microbiol.">
        <title>Comparative Genomics Analysis of Streptomyces Species Reveals Their Adaptation to the Marine Environment and Their Diversity at the Genomic Level.</title>
        <authorList>
            <person name="Tian X."/>
            <person name="Zhang Z."/>
            <person name="Yang T."/>
            <person name="Chen M."/>
            <person name="Li J."/>
            <person name="Chen F."/>
            <person name="Yang J."/>
            <person name="Li W."/>
            <person name="Zhang B."/>
            <person name="Zhang Z."/>
            <person name="Wu J."/>
            <person name="Zhang C."/>
            <person name="Long L."/>
            <person name="Xiao J."/>
        </authorList>
    </citation>
    <scope>NUCLEOTIDE SEQUENCE [LARGE SCALE GENOMIC DNA]</scope>
    <source>
        <strain evidence="4 5">SCSIO 02100</strain>
    </source>
</reference>
<evidence type="ECO:0000313" key="5">
    <source>
        <dbReference type="Proteomes" id="UP000176101"/>
    </source>
</evidence>
<accession>A0A1E7KLL5</accession>
<dbReference type="Pfam" id="PF01381">
    <property type="entry name" value="HTH_3"/>
    <property type="match status" value="1"/>
</dbReference>
<evidence type="ECO:0000256" key="1">
    <source>
        <dbReference type="ARBA" id="ARBA00023125"/>
    </source>
</evidence>
<dbReference type="AlphaFoldDB" id="A0A1E7KLL5"/>
<comment type="caution">
    <text evidence="4">The sequence shown here is derived from an EMBL/GenBank/DDBJ whole genome shotgun (WGS) entry which is preliminary data.</text>
</comment>
<evidence type="ECO:0000259" key="3">
    <source>
        <dbReference type="PROSITE" id="PS50943"/>
    </source>
</evidence>
<dbReference type="CDD" id="cd00093">
    <property type="entry name" value="HTH_XRE"/>
    <property type="match status" value="1"/>
</dbReference>
<dbReference type="InterPro" id="IPR050807">
    <property type="entry name" value="TransReg_Diox_bact_type"/>
</dbReference>